<gene>
    <name evidence="7" type="ORF">H8S00_05995</name>
</gene>
<evidence type="ECO:0000256" key="6">
    <source>
        <dbReference type="SAM" id="Phobius"/>
    </source>
</evidence>
<dbReference type="RefSeq" id="WP_186840271.1">
    <property type="nucleotide sequence ID" value="NZ_JACOOZ010000003.1"/>
</dbReference>
<comment type="caution">
    <text evidence="7">The sequence shown here is derived from an EMBL/GenBank/DDBJ whole genome shotgun (WGS) entry which is preliminary data.</text>
</comment>
<evidence type="ECO:0000256" key="2">
    <source>
        <dbReference type="ARBA" id="ARBA00022692"/>
    </source>
</evidence>
<dbReference type="EMBL" id="JACOOZ010000003">
    <property type="protein sequence ID" value="MBC5667531.1"/>
    <property type="molecule type" value="Genomic_DNA"/>
</dbReference>
<protein>
    <submittedName>
        <fullName evidence="7">Formate/nitrite transporter family protein</fullName>
    </submittedName>
</protein>
<evidence type="ECO:0000256" key="5">
    <source>
        <dbReference type="ARBA" id="ARBA00049660"/>
    </source>
</evidence>
<keyword evidence="2 6" id="KW-0812">Transmembrane</keyword>
<dbReference type="PANTHER" id="PTHR30520:SF6">
    <property type="entry name" value="FORMATE_NITRATE FAMILY TRANSPORTER (EUROFUNG)"/>
    <property type="match status" value="1"/>
</dbReference>
<evidence type="ECO:0000256" key="4">
    <source>
        <dbReference type="ARBA" id="ARBA00023136"/>
    </source>
</evidence>
<keyword evidence="8" id="KW-1185">Reference proteome</keyword>
<keyword evidence="3 6" id="KW-1133">Transmembrane helix</keyword>
<dbReference type="PROSITE" id="PS01006">
    <property type="entry name" value="FORMATE_NITRITE_TP_2"/>
    <property type="match status" value="1"/>
</dbReference>
<feature type="transmembrane region" description="Helical" evidence="6">
    <location>
        <begin position="154"/>
        <end position="173"/>
    </location>
</feature>
<accession>A0ABR7F1P7</accession>
<proteinExistence type="inferred from homology"/>
<feature type="transmembrane region" description="Helical" evidence="6">
    <location>
        <begin position="27"/>
        <end position="49"/>
    </location>
</feature>
<dbReference type="Gene3D" id="1.20.1080.10">
    <property type="entry name" value="Glycerol uptake facilitator protein"/>
    <property type="match status" value="1"/>
</dbReference>
<feature type="transmembrane region" description="Helical" evidence="6">
    <location>
        <begin position="237"/>
        <end position="258"/>
    </location>
</feature>
<feature type="transmembrane region" description="Helical" evidence="6">
    <location>
        <begin position="185"/>
        <end position="207"/>
    </location>
</feature>
<reference evidence="7 8" key="1">
    <citation type="submission" date="2020-08" db="EMBL/GenBank/DDBJ databases">
        <title>Genome public.</title>
        <authorList>
            <person name="Liu C."/>
            <person name="Sun Q."/>
        </authorList>
    </citation>
    <scope>NUCLEOTIDE SEQUENCE [LARGE SCALE GENOMIC DNA]</scope>
    <source>
        <strain evidence="7 8">BX4</strain>
    </source>
</reference>
<dbReference type="InterPro" id="IPR023271">
    <property type="entry name" value="Aquaporin-like"/>
</dbReference>
<comment type="similarity">
    <text evidence="5">Belongs to the FNT transporter (TC 1.A.16) family.</text>
</comment>
<dbReference type="Pfam" id="PF01226">
    <property type="entry name" value="Form_Nir_trans"/>
    <property type="match status" value="1"/>
</dbReference>
<dbReference type="InterPro" id="IPR000292">
    <property type="entry name" value="For/NO2_transpt"/>
</dbReference>
<evidence type="ECO:0000256" key="3">
    <source>
        <dbReference type="ARBA" id="ARBA00022989"/>
    </source>
</evidence>
<feature type="transmembrane region" description="Helical" evidence="6">
    <location>
        <begin position="104"/>
        <end position="128"/>
    </location>
</feature>
<dbReference type="Proteomes" id="UP000597877">
    <property type="component" value="Unassembled WGS sequence"/>
</dbReference>
<dbReference type="InterPro" id="IPR024002">
    <property type="entry name" value="For/NO2_transpt_CS"/>
</dbReference>
<sequence>MITAKDATIKYSESGINKVNMPIGRMLVLSIMAGMFISLAGTASSIVAATVDNHSIARMLMALVFPAGLAMVVLNNSELFTGNNLLVISLLDKRISFLSMIKNWVVVYIGNLLGSMLVTGIITIGHVYSSFDNAMTTRVINIAVTKASLGSSDAFTRGILCNVLVCVAVMMTLMAETAGGKIAALYFPIFVFVVCGFEHSVANMGYISGGIFANMKYGNCGVDVSSLTWYRFFVGNLLPVTLGNILGGCMTGVAYWFISRKDK</sequence>
<evidence type="ECO:0000313" key="7">
    <source>
        <dbReference type="EMBL" id="MBC5667531.1"/>
    </source>
</evidence>
<comment type="subcellular location">
    <subcellularLocation>
        <location evidence="1">Membrane</location>
        <topology evidence="1">Multi-pass membrane protein</topology>
    </subcellularLocation>
</comment>
<keyword evidence="4 6" id="KW-0472">Membrane</keyword>
<organism evidence="7 8">
    <name type="scientific">Eubacterium segne</name>
    <dbReference type="NCBI Taxonomy" id="2763045"/>
    <lineage>
        <taxon>Bacteria</taxon>
        <taxon>Bacillati</taxon>
        <taxon>Bacillota</taxon>
        <taxon>Clostridia</taxon>
        <taxon>Eubacteriales</taxon>
        <taxon>Eubacteriaceae</taxon>
        <taxon>Eubacterium</taxon>
    </lineage>
</organism>
<name>A0ABR7F1P7_9FIRM</name>
<evidence type="ECO:0000313" key="8">
    <source>
        <dbReference type="Proteomes" id="UP000597877"/>
    </source>
</evidence>
<dbReference type="PANTHER" id="PTHR30520">
    <property type="entry name" value="FORMATE TRANSPORTER-RELATED"/>
    <property type="match status" value="1"/>
</dbReference>
<evidence type="ECO:0000256" key="1">
    <source>
        <dbReference type="ARBA" id="ARBA00004141"/>
    </source>
</evidence>